<dbReference type="RefSeq" id="WP_045100585.1">
    <property type="nucleotide sequence ID" value="NZ_CP020614.1"/>
</dbReference>
<evidence type="ECO:0000256" key="4">
    <source>
        <dbReference type="ARBA" id="ARBA00023143"/>
    </source>
</evidence>
<dbReference type="KEGG" id="tmc:LMI_1133"/>
<dbReference type="PRINTS" id="PR01006">
    <property type="entry name" value="FLGHOOKFLIE"/>
</dbReference>
<dbReference type="PATRIC" id="fig|451.8.peg.1861"/>
<organism evidence="6 8">
    <name type="scientific">Legionella micdadei</name>
    <name type="common">Tatlockia micdadei</name>
    <dbReference type="NCBI Taxonomy" id="451"/>
    <lineage>
        <taxon>Bacteria</taxon>
        <taxon>Pseudomonadati</taxon>
        <taxon>Pseudomonadota</taxon>
        <taxon>Gammaproteobacteria</taxon>
        <taxon>Legionellales</taxon>
        <taxon>Legionellaceae</taxon>
        <taxon>Legionella</taxon>
    </lineage>
</organism>
<evidence type="ECO:0000256" key="3">
    <source>
        <dbReference type="ARBA" id="ARBA00018024"/>
    </source>
</evidence>
<dbReference type="GO" id="GO:0071973">
    <property type="term" value="P:bacterial-type flagellum-dependent cell motility"/>
    <property type="evidence" value="ECO:0007669"/>
    <property type="project" value="InterPro"/>
</dbReference>
<evidence type="ECO:0000313" key="9">
    <source>
        <dbReference type="Proteomes" id="UP000182998"/>
    </source>
</evidence>
<keyword evidence="9" id="KW-1185">Reference proteome</keyword>
<dbReference type="PANTHER" id="PTHR34653">
    <property type="match status" value="1"/>
</dbReference>
<dbReference type="InterPro" id="IPR001624">
    <property type="entry name" value="FliE"/>
</dbReference>
<evidence type="ECO:0000313" key="7">
    <source>
        <dbReference type="EMBL" id="SCX79055.1"/>
    </source>
</evidence>
<dbReference type="HAMAP" id="MF_00724">
    <property type="entry name" value="FliE"/>
    <property type="match status" value="1"/>
</dbReference>
<evidence type="ECO:0000313" key="8">
    <source>
        <dbReference type="Proteomes" id="UP000032414"/>
    </source>
</evidence>
<reference evidence="8" key="2">
    <citation type="submission" date="2014-09" db="EMBL/GenBank/DDBJ databases">
        <authorList>
            <person name="Gomez-Valero L."/>
        </authorList>
    </citation>
    <scope>NUCLEOTIDE SEQUENCE [LARGE SCALE GENOMIC DNA]</scope>
    <source>
        <strain evidence="8">ATCC33218</strain>
    </source>
</reference>
<keyword evidence="4 5" id="KW-0975">Bacterial flagellum</keyword>
<evidence type="ECO:0000256" key="1">
    <source>
        <dbReference type="ARBA" id="ARBA00004117"/>
    </source>
</evidence>
<dbReference type="GO" id="GO:0005198">
    <property type="term" value="F:structural molecule activity"/>
    <property type="evidence" value="ECO:0007669"/>
    <property type="project" value="UniProtKB-UniRule"/>
</dbReference>
<comment type="similarity">
    <text evidence="2 5">Belongs to the FliE family.</text>
</comment>
<keyword evidence="6" id="KW-0282">Flagellum</keyword>
<dbReference type="Pfam" id="PF02049">
    <property type="entry name" value="FliE"/>
    <property type="match status" value="1"/>
</dbReference>
<dbReference type="OrthoDB" id="8909229at2"/>
<name>A0A098GD80_LEGMI</name>
<dbReference type="EMBL" id="FMVN01000001">
    <property type="protein sequence ID" value="SCX79055.1"/>
    <property type="molecule type" value="Genomic_DNA"/>
</dbReference>
<evidence type="ECO:0000256" key="2">
    <source>
        <dbReference type="ARBA" id="ARBA00009272"/>
    </source>
</evidence>
<dbReference type="Proteomes" id="UP000032414">
    <property type="component" value="Chromosome I"/>
</dbReference>
<evidence type="ECO:0000256" key="5">
    <source>
        <dbReference type="HAMAP-Rule" id="MF_00724"/>
    </source>
</evidence>
<gene>
    <name evidence="5 6" type="primary">fliE</name>
    <name evidence="6" type="ORF">LMI_1133</name>
    <name evidence="7" type="ORF">SAMN02982997_00026</name>
</gene>
<proteinExistence type="inferred from homology"/>
<keyword evidence="6" id="KW-0966">Cell projection</keyword>
<dbReference type="EMBL" id="LN614830">
    <property type="protein sequence ID" value="CEG60448.1"/>
    <property type="molecule type" value="Genomic_DNA"/>
</dbReference>
<protein>
    <recommendedName>
        <fullName evidence="3 5">Flagellar hook-basal body complex protein FliE</fullName>
    </recommendedName>
</protein>
<keyword evidence="6" id="KW-0969">Cilium</keyword>
<sequence>MSEVNTVSLLNQMRLMAAKAEGSSVEFNAMQEPFGEVLQRALGDVNQLHQSADALKSRYELGDPSVSIGEVMIATQKANLGFEAVLRVRNKLVDVYQDIMNMSI</sequence>
<reference evidence="7 9" key="3">
    <citation type="submission" date="2016-10" db="EMBL/GenBank/DDBJ databases">
        <authorList>
            <person name="Varghese N."/>
            <person name="Submissions S."/>
        </authorList>
    </citation>
    <scope>NUCLEOTIDE SEQUENCE [LARGE SCALE GENOMIC DNA]</scope>
    <source>
        <strain evidence="7 9">ATCC 33218</strain>
    </source>
</reference>
<dbReference type="GO" id="GO:0009425">
    <property type="term" value="C:bacterial-type flagellum basal body"/>
    <property type="evidence" value="ECO:0007669"/>
    <property type="project" value="UniProtKB-SubCell"/>
</dbReference>
<dbReference type="AlphaFoldDB" id="A0A098GD80"/>
<dbReference type="STRING" id="451.B6N58_09845"/>
<dbReference type="Proteomes" id="UP000182998">
    <property type="component" value="Unassembled WGS sequence"/>
</dbReference>
<comment type="subcellular location">
    <subcellularLocation>
        <location evidence="1 5">Bacterial flagellum basal body</location>
    </subcellularLocation>
</comment>
<dbReference type="GO" id="GO:0003774">
    <property type="term" value="F:cytoskeletal motor activity"/>
    <property type="evidence" value="ECO:0007669"/>
    <property type="project" value="InterPro"/>
</dbReference>
<dbReference type="NCBIfam" id="TIGR00205">
    <property type="entry name" value="fliE"/>
    <property type="match status" value="1"/>
</dbReference>
<dbReference type="HOGENOM" id="CLU_147249_0_0_6"/>
<evidence type="ECO:0000313" key="6">
    <source>
        <dbReference type="EMBL" id="CEG60448.1"/>
    </source>
</evidence>
<accession>A0A098GD80</accession>
<dbReference type="PANTHER" id="PTHR34653:SF1">
    <property type="entry name" value="FLAGELLAR HOOK-BASAL BODY COMPLEX PROTEIN FLIE"/>
    <property type="match status" value="1"/>
</dbReference>
<reference evidence="6" key="1">
    <citation type="submission" date="2014-09" db="EMBL/GenBank/DDBJ databases">
        <authorList>
            <person name="GOMEZ-VALERO Laura"/>
        </authorList>
    </citation>
    <scope>NUCLEOTIDE SEQUENCE</scope>
    <source>
        <strain evidence="6">ATCC33218</strain>
    </source>
</reference>